<dbReference type="CTD" id="9815502"/>
<dbReference type="CDD" id="cd19941">
    <property type="entry name" value="TIL"/>
    <property type="match status" value="1"/>
</dbReference>
<proteinExistence type="predicted"/>
<feature type="region of interest" description="Disordered" evidence="2">
    <location>
        <begin position="1"/>
        <end position="23"/>
    </location>
</feature>
<dbReference type="KEGG" id="crq:GCK72_006525"/>
<feature type="compositionally biased region" description="Basic and acidic residues" evidence="2">
    <location>
        <begin position="52"/>
        <end position="69"/>
    </location>
</feature>
<evidence type="ECO:0000259" key="3">
    <source>
        <dbReference type="Pfam" id="PF15295"/>
    </source>
</evidence>
<dbReference type="PANTHER" id="PTHR22115:SF4">
    <property type="entry name" value="COILED-COIL DOMAIN-CONTAINING PROTEIN"/>
    <property type="match status" value="1"/>
</dbReference>
<dbReference type="AlphaFoldDB" id="A0A6A5HFJ5"/>
<dbReference type="EMBL" id="WUAV01000002">
    <property type="protein sequence ID" value="KAF1766568.1"/>
    <property type="molecule type" value="Genomic_DNA"/>
</dbReference>
<evidence type="ECO:0000313" key="5">
    <source>
        <dbReference type="Proteomes" id="UP000483820"/>
    </source>
</evidence>
<sequence length="234" mass="27043">MSREQEQNTPSFSEIRQRLQSGEDFDLAHRLQEREYKMYYNHNRNVNGTIVSDRKKTREEQTAEDEHSASLRRMGLAQRCMTDEEYARQLQEEMDRMDAAEQMDKDAQLREDARLAWLLQQESSNSSSSGQSASQVPPDLISFDEQTIIWNVQCESDMYDDSSVVKTEETEEVKPCALNEVWMVCSSCEEECGKPPQPCPRICQPARCQCPAHKGFRRNSKGECVFCHDSVPKL</sequence>
<feature type="region of interest" description="Disordered" evidence="2">
    <location>
        <begin position="49"/>
        <end position="72"/>
    </location>
</feature>
<dbReference type="GeneID" id="9815502"/>
<dbReference type="Gene3D" id="2.10.25.10">
    <property type="entry name" value="Laminin"/>
    <property type="match status" value="1"/>
</dbReference>
<dbReference type="InterPro" id="IPR029311">
    <property type="entry name" value="CCDC50_N"/>
</dbReference>
<name>A0A6A5HFJ5_CAERE</name>
<gene>
    <name evidence="4" type="ORF">GCK72_006525</name>
</gene>
<dbReference type="InterPro" id="IPR039303">
    <property type="entry name" value="CCDC50"/>
</dbReference>
<reference evidence="4 5" key="1">
    <citation type="submission" date="2019-12" db="EMBL/GenBank/DDBJ databases">
        <title>Chromosome-level assembly of the Caenorhabditis remanei genome.</title>
        <authorList>
            <person name="Teterina A.A."/>
            <person name="Willis J.H."/>
            <person name="Phillips P.C."/>
        </authorList>
    </citation>
    <scope>NUCLEOTIDE SEQUENCE [LARGE SCALE GENOMIC DNA]</scope>
    <source>
        <strain evidence="4 5">PX506</strain>
        <tissue evidence="4">Whole organism</tissue>
    </source>
</reference>
<dbReference type="Pfam" id="PF15295">
    <property type="entry name" value="CCDC50_N"/>
    <property type="match status" value="1"/>
</dbReference>
<accession>A0A6A5HFJ5</accession>
<dbReference type="RefSeq" id="XP_053589860.1">
    <property type="nucleotide sequence ID" value="XM_053725666.1"/>
</dbReference>
<dbReference type="Proteomes" id="UP000483820">
    <property type="component" value="Chromosome II"/>
</dbReference>
<evidence type="ECO:0000313" key="4">
    <source>
        <dbReference type="EMBL" id="KAF1766568.1"/>
    </source>
</evidence>
<evidence type="ECO:0000256" key="2">
    <source>
        <dbReference type="SAM" id="MobiDB-lite"/>
    </source>
</evidence>
<feature type="domain" description="Coiled-coil" evidence="3">
    <location>
        <begin position="6"/>
        <end position="124"/>
    </location>
</feature>
<evidence type="ECO:0000256" key="1">
    <source>
        <dbReference type="ARBA" id="ARBA00023054"/>
    </source>
</evidence>
<comment type="caution">
    <text evidence="4">The sequence shown here is derived from an EMBL/GenBank/DDBJ whole genome shotgun (WGS) entry which is preliminary data.</text>
</comment>
<dbReference type="PANTHER" id="PTHR22115">
    <property type="entry name" value="C3ORF6 PROTEIN-RELATED"/>
    <property type="match status" value="1"/>
</dbReference>
<keyword evidence="1" id="KW-0175">Coiled coil</keyword>
<protein>
    <recommendedName>
        <fullName evidence="3">Coiled-coil domain-containing protein</fullName>
    </recommendedName>
</protein>
<feature type="compositionally biased region" description="Polar residues" evidence="2">
    <location>
        <begin position="7"/>
        <end position="20"/>
    </location>
</feature>
<organism evidence="4 5">
    <name type="scientific">Caenorhabditis remanei</name>
    <name type="common">Caenorhabditis vulgaris</name>
    <dbReference type="NCBI Taxonomy" id="31234"/>
    <lineage>
        <taxon>Eukaryota</taxon>
        <taxon>Metazoa</taxon>
        <taxon>Ecdysozoa</taxon>
        <taxon>Nematoda</taxon>
        <taxon>Chromadorea</taxon>
        <taxon>Rhabditida</taxon>
        <taxon>Rhabditina</taxon>
        <taxon>Rhabditomorpha</taxon>
        <taxon>Rhabditoidea</taxon>
        <taxon>Rhabditidae</taxon>
        <taxon>Peloderinae</taxon>
        <taxon>Caenorhabditis</taxon>
    </lineage>
</organism>